<feature type="transmembrane region" description="Helical" evidence="2">
    <location>
        <begin position="257"/>
        <end position="275"/>
    </location>
</feature>
<keyword evidence="2" id="KW-0812">Transmembrane</keyword>
<keyword evidence="2" id="KW-0472">Membrane</keyword>
<accession>A0A7H9B6I0</accession>
<feature type="region of interest" description="Disordered" evidence="1">
    <location>
        <begin position="72"/>
        <end position="113"/>
    </location>
</feature>
<evidence type="ECO:0000256" key="1">
    <source>
        <dbReference type="SAM" id="MobiDB-lite"/>
    </source>
</evidence>
<dbReference type="AlphaFoldDB" id="A0A7H9B6I0"/>
<feature type="compositionally biased region" description="Polar residues" evidence="1">
    <location>
        <begin position="80"/>
        <end position="113"/>
    </location>
</feature>
<dbReference type="GeneID" id="59237960"/>
<feature type="compositionally biased region" description="Acidic residues" evidence="1">
    <location>
        <begin position="10"/>
        <end position="26"/>
    </location>
</feature>
<proteinExistence type="predicted"/>
<keyword evidence="4" id="KW-1185">Reference proteome</keyword>
<dbReference type="KEGG" id="zmk:HG535_0G00610"/>
<gene>
    <name evidence="3" type="ORF">HG535_0G00610</name>
</gene>
<feature type="region of interest" description="Disordered" evidence="1">
    <location>
        <begin position="1"/>
        <end position="28"/>
    </location>
</feature>
<sequence length="299" mass="34683">MLADGHYEDTDQIDDIDNTGYTDEERDDGHLYERFLVSEGARQEMVEPPQEDENEELRDALNEMLETIEHEVQYNRRNRQASTVTEQAPATRGSTSPSAQNRDANLNGSANINPNRRREPLFVQGRPYLRTFVRNLLVLDYAFMIFLFPFSLYNIIRFGFSSMTLSNNDFVVDIMMYYHSATNFVTLNDAFLLKDGQQTLLYKFHNIVLYYSWPAFKKLLTSQRKEWMQKRMLEVYEFSVKSISIVIYLTYGIGGTLYLTMAGFFFSICLVVTIVRRYKNVQRMVAAGLESSAALPALF</sequence>
<dbReference type="RefSeq" id="XP_037145902.1">
    <property type="nucleotide sequence ID" value="XM_037290007.1"/>
</dbReference>
<dbReference type="OrthoDB" id="4060403at2759"/>
<dbReference type="EMBL" id="CP058610">
    <property type="protein sequence ID" value="QLG74177.1"/>
    <property type="molecule type" value="Genomic_DNA"/>
</dbReference>
<evidence type="ECO:0000313" key="3">
    <source>
        <dbReference type="EMBL" id="QLG74177.1"/>
    </source>
</evidence>
<evidence type="ECO:0000313" key="4">
    <source>
        <dbReference type="Proteomes" id="UP000509704"/>
    </source>
</evidence>
<keyword evidence="2" id="KW-1133">Transmembrane helix</keyword>
<feature type="transmembrane region" description="Helical" evidence="2">
    <location>
        <begin position="136"/>
        <end position="156"/>
    </location>
</feature>
<organism evidence="3 4">
    <name type="scientific">Zygotorulaspora mrakii</name>
    <name type="common">Zygosaccharomyces mrakii</name>
    <dbReference type="NCBI Taxonomy" id="42260"/>
    <lineage>
        <taxon>Eukaryota</taxon>
        <taxon>Fungi</taxon>
        <taxon>Dikarya</taxon>
        <taxon>Ascomycota</taxon>
        <taxon>Saccharomycotina</taxon>
        <taxon>Saccharomycetes</taxon>
        <taxon>Saccharomycetales</taxon>
        <taxon>Saccharomycetaceae</taxon>
        <taxon>Zygotorulaspora</taxon>
    </lineage>
</organism>
<dbReference type="Proteomes" id="UP000509704">
    <property type="component" value="Chromosome 7"/>
</dbReference>
<protein>
    <submittedName>
        <fullName evidence="3">Uncharacterized protein</fullName>
    </submittedName>
</protein>
<name>A0A7H9B6I0_ZYGMR</name>
<evidence type="ECO:0000256" key="2">
    <source>
        <dbReference type="SAM" id="Phobius"/>
    </source>
</evidence>
<reference evidence="3 4" key="1">
    <citation type="submission" date="2020-07" db="EMBL/GenBank/DDBJ databases">
        <title>The yeast mating-type switching endonuclease HO is a domesticated member of an unorthodox homing genetic element family.</title>
        <authorList>
            <person name="Coughlan A.Y."/>
            <person name="Lombardi L."/>
            <person name="Braun-Galleani S."/>
            <person name="Martos A.R."/>
            <person name="Galeote V."/>
            <person name="Bigey F."/>
            <person name="Dequin S."/>
            <person name="Byrne K.P."/>
            <person name="Wolfe K.H."/>
        </authorList>
    </citation>
    <scope>NUCLEOTIDE SEQUENCE [LARGE SCALE GENOMIC DNA]</scope>
    <source>
        <strain evidence="3 4">NRRL Y-6702</strain>
    </source>
</reference>